<dbReference type="InterPro" id="IPR036477">
    <property type="entry name" value="Formyl_transf_N_sf"/>
</dbReference>
<dbReference type="SUPFAM" id="SSF53328">
    <property type="entry name" value="Formyltransferase"/>
    <property type="match status" value="1"/>
</dbReference>
<dbReference type="Pfam" id="PF00551">
    <property type="entry name" value="Formyl_trans_N"/>
    <property type="match status" value="1"/>
</dbReference>
<keyword evidence="3" id="KW-1185">Reference proteome</keyword>
<accession>A0ABX1XE15</accession>
<evidence type="ECO:0000313" key="2">
    <source>
        <dbReference type="EMBL" id="NOU66727.1"/>
    </source>
</evidence>
<proteinExistence type="predicted"/>
<name>A0ABX1XE15_9BACL</name>
<sequence length="266" mass="30529">MKVIFLTGSHTRHSYIAWRLHKANLLSGLLVEEREEFVPSPHAGLKEVDHHNFVRHFKDRSESEERFLSTPESDSIRGIPVLRVTMEELNSDKVKEWIQKQNPDVVLSYGVHKINKNILDILPKYAWNIHGGLSPWYRGNITMFWPFYFLQPNFAGMTVHHLTAQLDGGPIVHHSVPELVRGDGIHDVASRAVIQVAEDLIQILILLQDGKEINGQPQKNSGKLFTGVDWKPQHLRLVYNHFDNDIVDRFLDGEFGVQEPPLIKAF</sequence>
<feature type="domain" description="Formyl transferase N-terminal" evidence="1">
    <location>
        <begin position="83"/>
        <end position="192"/>
    </location>
</feature>
<organism evidence="2 3">
    <name type="scientific">Paenibacillus plantarum</name>
    <dbReference type="NCBI Taxonomy" id="2654975"/>
    <lineage>
        <taxon>Bacteria</taxon>
        <taxon>Bacillati</taxon>
        <taxon>Bacillota</taxon>
        <taxon>Bacilli</taxon>
        <taxon>Bacillales</taxon>
        <taxon>Paenibacillaceae</taxon>
        <taxon>Paenibacillus</taxon>
    </lineage>
</organism>
<dbReference type="EMBL" id="WHNY01000065">
    <property type="protein sequence ID" value="NOU66727.1"/>
    <property type="molecule type" value="Genomic_DNA"/>
</dbReference>
<evidence type="ECO:0000259" key="1">
    <source>
        <dbReference type="Pfam" id="PF00551"/>
    </source>
</evidence>
<evidence type="ECO:0000313" key="3">
    <source>
        <dbReference type="Proteomes" id="UP000653578"/>
    </source>
</evidence>
<dbReference type="Gene3D" id="3.40.50.170">
    <property type="entry name" value="Formyl transferase, N-terminal domain"/>
    <property type="match status" value="1"/>
</dbReference>
<protein>
    <submittedName>
        <fullName evidence="2">Methionyl-tRNA formyltransferase</fullName>
    </submittedName>
</protein>
<dbReference type="Proteomes" id="UP000653578">
    <property type="component" value="Unassembled WGS sequence"/>
</dbReference>
<dbReference type="InterPro" id="IPR002376">
    <property type="entry name" value="Formyl_transf_N"/>
</dbReference>
<reference evidence="2 3" key="1">
    <citation type="submission" date="2019-10" db="EMBL/GenBank/DDBJ databases">
        <title>Description of Paenibacillus humi sp. nov.</title>
        <authorList>
            <person name="Carlier A."/>
            <person name="Qi S."/>
        </authorList>
    </citation>
    <scope>NUCLEOTIDE SEQUENCE [LARGE SCALE GENOMIC DNA]</scope>
    <source>
        <strain evidence="2 3">LMG 31461</strain>
    </source>
</reference>
<comment type="caution">
    <text evidence="2">The sequence shown here is derived from an EMBL/GenBank/DDBJ whole genome shotgun (WGS) entry which is preliminary data.</text>
</comment>
<dbReference type="RefSeq" id="WP_171633267.1">
    <property type="nucleotide sequence ID" value="NZ_WHNY01000065.1"/>
</dbReference>
<gene>
    <name evidence="2" type="ORF">GC096_22020</name>
</gene>